<organism evidence="2 3">
    <name type="scientific">Pyronema omphalodes (strain CBS 100304)</name>
    <name type="common">Pyronema confluens</name>
    <dbReference type="NCBI Taxonomy" id="1076935"/>
    <lineage>
        <taxon>Eukaryota</taxon>
        <taxon>Fungi</taxon>
        <taxon>Dikarya</taxon>
        <taxon>Ascomycota</taxon>
        <taxon>Pezizomycotina</taxon>
        <taxon>Pezizomycetes</taxon>
        <taxon>Pezizales</taxon>
        <taxon>Pyronemataceae</taxon>
        <taxon>Pyronema</taxon>
    </lineage>
</organism>
<dbReference type="Proteomes" id="UP000018144">
    <property type="component" value="Unassembled WGS sequence"/>
</dbReference>
<evidence type="ECO:0000256" key="1">
    <source>
        <dbReference type="SAM" id="MobiDB-lite"/>
    </source>
</evidence>
<feature type="compositionally biased region" description="Polar residues" evidence="1">
    <location>
        <begin position="25"/>
        <end position="44"/>
    </location>
</feature>
<gene>
    <name evidence="2" type="ORF">PCON_07980</name>
</gene>
<dbReference type="OrthoDB" id="10489462at2759"/>
<feature type="compositionally biased region" description="Polar residues" evidence="1">
    <location>
        <begin position="97"/>
        <end position="106"/>
    </location>
</feature>
<keyword evidence="3" id="KW-1185">Reference proteome</keyword>
<feature type="region of interest" description="Disordered" evidence="1">
    <location>
        <begin position="89"/>
        <end position="128"/>
    </location>
</feature>
<reference evidence="2 3" key="1">
    <citation type="journal article" date="2013" name="PLoS Genet.">
        <title>The genome and development-dependent transcriptomes of Pyronema confluens: a window into fungal evolution.</title>
        <authorList>
            <person name="Traeger S."/>
            <person name="Altegoer F."/>
            <person name="Freitag M."/>
            <person name="Gabaldon T."/>
            <person name="Kempken F."/>
            <person name="Kumar A."/>
            <person name="Marcet-Houben M."/>
            <person name="Poggeler S."/>
            <person name="Stajich J.E."/>
            <person name="Nowrousian M."/>
        </authorList>
    </citation>
    <scope>NUCLEOTIDE SEQUENCE [LARGE SCALE GENOMIC DNA]</scope>
    <source>
        <strain evidence="3">CBS 100304</strain>
        <tissue evidence="2">Vegetative mycelium</tissue>
    </source>
</reference>
<protein>
    <submittedName>
        <fullName evidence="2">Uncharacterized protein</fullName>
    </submittedName>
</protein>
<evidence type="ECO:0000313" key="2">
    <source>
        <dbReference type="EMBL" id="CCX08387.1"/>
    </source>
</evidence>
<dbReference type="EMBL" id="HF935410">
    <property type="protein sequence ID" value="CCX08387.1"/>
    <property type="molecule type" value="Genomic_DNA"/>
</dbReference>
<name>U4L078_PYROM</name>
<proteinExistence type="predicted"/>
<accession>U4L078</accession>
<evidence type="ECO:0000313" key="3">
    <source>
        <dbReference type="Proteomes" id="UP000018144"/>
    </source>
</evidence>
<sequence length="178" mass="19845">MFSTLTDLFVTSPPRNFCCIVRPDGQSTQSTTQSRVANAPNTKSKNGRSHKKSRVRGPFAIEKVNIDDVSERPIFRPARKMERAVILEVNEDDESSTKPTAGSNPNGPAVQITGLRQGHRRDESMKSGLSFSATVRKSKHSRQMSCDSITSVLGEEMVHWYVRAIWLLEGDGQNEKLL</sequence>
<dbReference type="AlphaFoldDB" id="U4L078"/>
<feature type="region of interest" description="Disordered" evidence="1">
    <location>
        <begin position="22"/>
        <end position="55"/>
    </location>
</feature>
<feature type="compositionally biased region" description="Basic residues" evidence="1">
    <location>
        <begin position="45"/>
        <end position="55"/>
    </location>
</feature>